<dbReference type="InterPro" id="IPR018791">
    <property type="entry name" value="UV_resistance/autophagy_Atg14"/>
</dbReference>
<evidence type="ECO:0000256" key="2">
    <source>
        <dbReference type="SAM" id="Coils"/>
    </source>
</evidence>
<evidence type="ECO:0000313" key="3">
    <source>
        <dbReference type="Proteomes" id="UP000694941"/>
    </source>
</evidence>
<evidence type="ECO:0000256" key="1">
    <source>
        <dbReference type="ARBA" id="ARBA00023054"/>
    </source>
</evidence>
<keyword evidence="3" id="KW-1185">Reference proteome</keyword>
<name>A0ABM1TEJ1_LIMPO</name>
<feature type="coiled-coil region" evidence="2">
    <location>
        <begin position="105"/>
        <end position="160"/>
    </location>
</feature>
<accession>A0ABM1TEJ1</accession>
<dbReference type="PANTHER" id="PTHR13664:SF0">
    <property type="entry name" value="BECLIN 1-ASSOCIATED AUTOPHAGY-RELATED KEY REGULATOR"/>
    <property type="match status" value="1"/>
</dbReference>
<keyword evidence="1 2" id="KW-0175">Coiled coil</keyword>
<organism evidence="3 4">
    <name type="scientific">Limulus polyphemus</name>
    <name type="common">Atlantic horseshoe crab</name>
    <dbReference type="NCBI Taxonomy" id="6850"/>
    <lineage>
        <taxon>Eukaryota</taxon>
        <taxon>Metazoa</taxon>
        <taxon>Ecdysozoa</taxon>
        <taxon>Arthropoda</taxon>
        <taxon>Chelicerata</taxon>
        <taxon>Merostomata</taxon>
        <taxon>Xiphosura</taxon>
        <taxon>Limulidae</taxon>
        <taxon>Limulus</taxon>
    </lineage>
</organism>
<dbReference type="Proteomes" id="UP000694941">
    <property type="component" value="Unplaced"/>
</dbReference>
<dbReference type="GeneID" id="106470044"/>
<sequence>MATSCSSNDSSSAPIDFRLSSSLSSNNGKGSVYGSGKCPLCTQSKRIFFCQDCIRNGDFTHCKPNSKSRYPERYAEKKLKLFKASHEKSILLESFKEKFSTRSRLKHLVLKKQQLLQRIELLELSLKESKETVKAAKSKLHVLEEDIQNLNIKSPKYKERLQKGLQYISKCQNTTEEQRELLQSVSVSLRSAIKENIFQLTTWILPVKKVETIEVSKEVCYTTGPLADLAEAQQTTYVKGKWVYTNSIYDLQYQIVESFLSGSGNYSAYSIWVAKHTVTVPSGSGESFLRNPGYNIAAALTYLSQLVSVLAFYLTQQLPHYQCYSEFCSHELTEKQFAHKVAKLNANVLHLCLSQNVASSLLSPRQTVPNLLLLLDSSISSLGRCGAYEISPQLLVLMEESLEKDLQLIEENPTDTVDVELAGDWETVSELPGFEDMPIPSKGSHSVMTVVYSQSHPLHHPDTTASIASGLVSSAAASVASLWRAATGQK</sequence>
<dbReference type="PANTHER" id="PTHR13664">
    <property type="entry name" value="BECLIN 1-ASSOCIATED AUTOPHAGY-RELATED KEY REGULATOR"/>
    <property type="match status" value="1"/>
</dbReference>
<reference evidence="4" key="1">
    <citation type="submission" date="2025-08" db="UniProtKB">
        <authorList>
            <consortium name="RefSeq"/>
        </authorList>
    </citation>
    <scope>IDENTIFICATION</scope>
    <source>
        <tissue evidence="4">Muscle</tissue>
    </source>
</reference>
<gene>
    <name evidence="4" type="primary">LOC106470044</name>
</gene>
<evidence type="ECO:0000313" key="4">
    <source>
        <dbReference type="RefSeq" id="XP_022254297.1"/>
    </source>
</evidence>
<protein>
    <submittedName>
        <fullName evidence="4">Beclin 1-associated autophagy-related key regulator-like</fullName>
    </submittedName>
</protein>
<dbReference type="Pfam" id="PF10186">
    <property type="entry name" value="ATG14"/>
    <property type="match status" value="1"/>
</dbReference>
<proteinExistence type="predicted"/>
<dbReference type="RefSeq" id="XP_022254297.1">
    <property type="nucleotide sequence ID" value="XM_022398589.1"/>
</dbReference>